<proteinExistence type="predicted"/>
<protein>
    <submittedName>
        <fullName evidence="3">Uncharacterized protein</fullName>
    </submittedName>
</protein>
<dbReference type="EMBL" id="CP031039">
    <property type="protein sequence ID" value="QDZ21904.1"/>
    <property type="molecule type" value="Genomic_DNA"/>
</dbReference>
<reference evidence="3 4" key="1">
    <citation type="submission" date="2018-07" db="EMBL/GenBank/DDBJ databases">
        <title>The complete nuclear genome of the prasinophyte Chloropicon primus (CCMP1205).</title>
        <authorList>
            <person name="Pombert J.-F."/>
            <person name="Otis C."/>
            <person name="Turmel M."/>
            <person name="Lemieux C."/>
        </authorList>
    </citation>
    <scope>NUCLEOTIDE SEQUENCE [LARGE SCALE GENOMIC DNA]</scope>
    <source>
        <strain evidence="3 4">CCMP1205</strain>
    </source>
</reference>
<feature type="region of interest" description="Disordered" evidence="1">
    <location>
        <begin position="197"/>
        <end position="224"/>
    </location>
</feature>
<evidence type="ECO:0000256" key="1">
    <source>
        <dbReference type="SAM" id="MobiDB-lite"/>
    </source>
</evidence>
<gene>
    <name evidence="3" type="ORF">A3770_06p44220</name>
</gene>
<feature type="signal peptide" evidence="2">
    <location>
        <begin position="1"/>
        <end position="24"/>
    </location>
</feature>
<evidence type="ECO:0000256" key="2">
    <source>
        <dbReference type="SAM" id="SignalP"/>
    </source>
</evidence>
<evidence type="ECO:0000313" key="3">
    <source>
        <dbReference type="EMBL" id="QDZ21904.1"/>
    </source>
</evidence>
<dbReference type="Proteomes" id="UP000316726">
    <property type="component" value="Chromosome 6"/>
</dbReference>
<dbReference type="AlphaFoldDB" id="A0A5B8MPD1"/>
<keyword evidence="2" id="KW-0732">Signal</keyword>
<keyword evidence="4" id="KW-1185">Reference proteome</keyword>
<feature type="compositionally biased region" description="Acidic residues" evidence="1">
    <location>
        <begin position="200"/>
        <end position="221"/>
    </location>
</feature>
<accession>A0A5B8MPD1</accession>
<name>A0A5B8MPD1_9CHLO</name>
<sequence length="390" mass="42157">MVHTSKYLAASLALALAVAGGAVAQDQQDFGDAMRQFLAHSANGTCEDIPQEMWNTTMRNGTNQDCEGWWQSIAGDARSVADDIGQAFENGAPLLVNGTEKICVNSMPLDDYSQIVQSACWPSGMEEEPEENHAVRIRLGLPLQCVDAADYDDSTDWSDVPLQAYMVSGEVALCGDDAGEDQRSYVGLALGDTIVAGDNQTEDYDDDDDEIEDHDGDVDGEESQHADFGDMMKQYAKDAASETCEPVPQELWNTTVRDGEDQDCKGWWQSIAGGARSVADDIGQAFVGGVPLLMEDGTVADCVTSLDWDYDFSQNVKSACWPSGMEEMPEGNHAVRVTLELPLKCADVNGPTMALADIPEETIVISGEVAFCGEDAGEDQRSYRWAAGDQ</sequence>
<organism evidence="3 4">
    <name type="scientific">Chloropicon primus</name>
    <dbReference type="NCBI Taxonomy" id="1764295"/>
    <lineage>
        <taxon>Eukaryota</taxon>
        <taxon>Viridiplantae</taxon>
        <taxon>Chlorophyta</taxon>
        <taxon>Chloropicophyceae</taxon>
        <taxon>Chloropicales</taxon>
        <taxon>Chloropicaceae</taxon>
        <taxon>Chloropicon</taxon>
    </lineage>
</organism>
<feature type="chain" id="PRO_5023119683" evidence="2">
    <location>
        <begin position="25"/>
        <end position="390"/>
    </location>
</feature>
<evidence type="ECO:0000313" key="4">
    <source>
        <dbReference type="Proteomes" id="UP000316726"/>
    </source>
</evidence>